<dbReference type="AlphaFoldDB" id="A0AAN9TMB4"/>
<sequence length="568" mass="64788">MPHDEEVLLILTWGYVLQADTVLSIEDWKLISHPSNFLEPPPISRSFRSYYFGSKHKTQTAAPKIGQNIRSVQSKWYDPRKQWPPLLDSIPKFSDYTYHELQCNPCNNVPWIPVITFNSPKTIPPAQSHPSVAPQSPFNSYYHTFNEMTANLIKPINVLAPILPFYVGSPVYQQHVQNPAWHSGPTVNPLVAGENHIAPVFRLPQETTRNTDANMVPSSPWIQGAKPIPIFHYSHTIEYPAHFSTVPSTDLSVQPTSLPFLHVTHLSAGGHYEENSDGLHDIQSNHLEDTKYSSSEDKFSVTSNETVKDVRQLKNNETVFSPVYNNTELSEYLTPPVKTENNEWRLSSQKEHVEIKPLDNWAFVNEVDFKPEKKKKQIQIVIPYTVTKNKHNPKVLGENITSWNSAIKIRDVSISTSTSTTVLPIIRYLRENATTKKQEWTDWQKLRKAIDSWTVERFSNHKYTNLTSLVDVTSPATTWKTLKDDLLQESVYQVNSYIDKGKTDEIQNRVSSGKKNAAENASKSKPWKDLPTTVSPVTKEKVFIVTPVPLTNYNFSSNDAINDNWRTL</sequence>
<evidence type="ECO:0000313" key="2">
    <source>
        <dbReference type="EMBL" id="KAK7601297.1"/>
    </source>
</evidence>
<proteinExistence type="predicted"/>
<dbReference type="Proteomes" id="UP001367676">
    <property type="component" value="Unassembled WGS sequence"/>
</dbReference>
<organism evidence="2 3">
    <name type="scientific">Parthenolecanium corni</name>
    <dbReference type="NCBI Taxonomy" id="536013"/>
    <lineage>
        <taxon>Eukaryota</taxon>
        <taxon>Metazoa</taxon>
        <taxon>Ecdysozoa</taxon>
        <taxon>Arthropoda</taxon>
        <taxon>Hexapoda</taxon>
        <taxon>Insecta</taxon>
        <taxon>Pterygota</taxon>
        <taxon>Neoptera</taxon>
        <taxon>Paraneoptera</taxon>
        <taxon>Hemiptera</taxon>
        <taxon>Sternorrhyncha</taxon>
        <taxon>Coccoidea</taxon>
        <taxon>Coccidae</taxon>
        <taxon>Parthenolecanium</taxon>
    </lineage>
</organism>
<evidence type="ECO:0000256" key="1">
    <source>
        <dbReference type="SAM" id="MobiDB-lite"/>
    </source>
</evidence>
<keyword evidence="3" id="KW-1185">Reference proteome</keyword>
<reference evidence="2 3" key="1">
    <citation type="submission" date="2024-03" db="EMBL/GenBank/DDBJ databases">
        <title>Adaptation during the transition from Ophiocordyceps entomopathogen to insect associate is accompanied by gene loss and intensified selection.</title>
        <authorList>
            <person name="Ward C.M."/>
            <person name="Onetto C.A."/>
            <person name="Borneman A.R."/>
        </authorList>
    </citation>
    <scope>NUCLEOTIDE SEQUENCE [LARGE SCALE GENOMIC DNA]</scope>
    <source>
        <strain evidence="2">AWRI1</strain>
        <tissue evidence="2">Single Adult Female</tissue>
    </source>
</reference>
<name>A0AAN9TMB4_9HEMI</name>
<dbReference type="EMBL" id="JBBCAQ010000010">
    <property type="protein sequence ID" value="KAK7601297.1"/>
    <property type="molecule type" value="Genomic_DNA"/>
</dbReference>
<accession>A0AAN9TMB4</accession>
<protein>
    <submittedName>
        <fullName evidence="2">Uncharacterized protein</fullName>
    </submittedName>
</protein>
<gene>
    <name evidence="2" type="ORF">V9T40_008738</name>
</gene>
<comment type="caution">
    <text evidence="2">The sequence shown here is derived from an EMBL/GenBank/DDBJ whole genome shotgun (WGS) entry which is preliminary data.</text>
</comment>
<evidence type="ECO:0000313" key="3">
    <source>
        <dbReference type="Proteomes" id="UP001367676"/>
    </source>
</evidence>
<feature type="region of interest" description="Disordered" evidence="1">
    <location>
        <begin position="509"/>
        <end position="528"/>
    </location>
</feature>
<feature type="compositionally biased region" description="Low complexity" evidence="1">
    <location>
        <begin position="511"/>
        <end position="524"/>
    </location>
</feature>